<feature type="region of interest" description="Disordered" evidence="1">
    <location>
        <begin position="62"/>
        <end position="95"/>
    </location>
</feature>
<evidence type="ECO:0000313" key="4">
    <source>
        <dbReference type="Proteomes" id="UP000664521"/>
    </source>
</evidence>
<feature type="signal peptide" evidence="2">
    <location>
        <begin position="1"/>
        <end position="18"/>
    </location>
</feature>
<organism evidence="3 4">
    <name type="scientific">Heterodermia speciosa</name>
    <dbReference type="NCBI Taxonomy" id="116794"/>
    <lineage>
        <taxon>Eukaryota</taxon>
        <taxon>Fungi</taxon>
        <taxon>Dikarya</taxon>
        <taxon>Ascomycota</taxon>
        <taxon>Pezizomycotina</taxon>
        <taxon>Lecanoromycetes</taxon>
        <taxon>OSLEUM clade</taxon>
        <taxon>Lecanoromycetidae</taxon>
        <taxon>Caliciales</taxon>
        <taxon>Physciaceae</taxon>
        <taxon>Heterodermia</taxon>
    </lineage>
</organism>
<dbReference type="Proteomes" id="UP000664521">
    <property type="component" value="Unassembled WGS sequence"/>
</dbReference>
<gene>
    <name evidence="3" type="ORF">HETSPECPRED_000771</name>
</gene>
<comment type="caution">
    <text evidence="3">The sequence shown here is derived from an EMBL/GenBank/DDBJ whole genome shotgun (WGS) entry which is preliminary data.</text>
</comment>
<accession>A0A8H3IY94</accession>
<protein>
    <recommendedName>
        <fullName evidence="5">Effector protein</fullName>
    </recommendedName>
</protein>
<feature type="chain" id="PRO_5034150153" description="Effector protein" evidence="2">
    <location>
        <begin position="19"/>
        <end position="243"/>
    </location>
</feature>
<evidence type="ECO:0008006" key="5">
    <source>
        <dbReference type="Google" id="ProtNLM"/>
    </source>
</evidence>
<proteinExistence type="predicted"/>
<evidence type="ECO:0000256" key="2">
    <source>
        <dbReference type="SAM" id="SignalP"/>
    </source>
</evidence>
<dbReference type="AlphaFoldDB" id="A0A8H3IY94"/>
<evidence type="ECO:0000313" key="3">
    <source>
        <dbReference type="EMBL" id="CAF9938093.1"/>
    </source>
</evidence>
<keyword evidence="4" id="KW-1185">Reference proteome</keyword>
<reference evidence="3" key="1">
    <citation type="submission" date="2021-03" db="EMBL/GenBank/DDBJ databases">
        <authorList>
            <person name="Tagirdzhanova G."/>
        </authorList>
    </citation>
    <scope>NUCLEOTIDE SEQUENCE</scope>
</reference>
<keyword evidence="2" id="KW-0732">Signal</keyword>
<dbReference type="EMBL" id="CAJPDS010000108">
    <property type="protein sequence ID" value="CAF9938093.1"/>
    <property type="molecule type" value="Genomic_DNA"/>
</dbReference>
<sequence length="243" mass="27131">MKLLTIFIIPFLSTTVLALPLFSVPAPGIAEVERVEYYRWNTTGGAGPDTFDPILPRKRHWVNHTSPSTNSSSPILPRGVKEDGEHNVTTISAGSPNFTVPISQRAVEHHGRYNVTSSPILPREMKKDGEHNVTTFPHFTVPIPERAVEHHGRYNVTPSTGVTKRHTNITLPDIITERHTNITLPDIITGRESIEETVAHIMIHVPGPDSSEEGKWNVTKACWFDIPVKEMGVERERCDDVAK</sequence>
<evidence type="ECO:0000256" key="1">
    <source>
        <dbReference type="SAM" id="MobiDB-lite"/>
    </source>
</evidence>
<name>A0A8H3IY94_9LECA</name>
<feature type="compositionally biased region" description="Low complexity" evidence="1">
    <location>
        <begin position="63"/>
        <end position="74"/>
    </location>
</feature>